<feature type="chain" id="PRO_5045611241" evidence="3">
    <location>
        <begin position="29"/>
        <end position="391"/>
    </location>
</feature>
<keyword evidence="3" id="KW-0732">Signal</keyword>
<evidence type="ECO:0000256" key="1">
    <source>
        <dbReference type="SAM" id="MobiDB-lite"/>
    </source>
</evidence>
<feature type="region of interest" description="Disordered" evidence="1">
    <location>
        <begin position="240"/>
        <end position="364"/>
    </location>
</feature>
<protein>
    <submittedName>
        <fullName evidence="4">Choice-of-anchor P family protein</fullName>
    </submittedName>
</protein>
<feature type="compositionally biased region" description="Polar residues" evidence="1">
    <location>
        <begin position="336"/>
        <end position="346"/>
    </location>
</feature>
<dbReference type="RefSeq" id="WP_359790611.1">
    <property type="nucleotide sequence ID" value="NZ_JBEYBN010000034.1"/>
</dbReference>
<accession>A0ABV2XZ31</accession>
<feature type="compositionally biased region" description="Gly residues" evidence="1">
    <location>
        <begin position="246"/>
        <end position="313"/>
    </location>
</feature>
<keyword evidence="5" id="KW-1185">Reference proteome</keyword>
<feature type="signal peptide" evidence="3">
    <location>
        <begin position="1"/>
        <end position="28"/>
    </location>
</feature>
<feature type="transmembrane region" description="Helical" evidence="2">
    <location>
        <begin position="363"/>
        <end position="382"/>
    </location>
</feature>
<name>A0ABV2XZ31_9ACTN</name>
<comment type="caution">
    <text evidence="4">The sequence shown here is derived from an EMBL/GenBank/DDBJ whole genome shotgun (WGS) entry which is preliminary data.</text>
</comment>
<keyword evidence="2" id="KW-1133">Transmembrane helix</keyword>
<dbReference type="NCBIfam" id="NF041528">
    <property type="entry name" value="strep_LAETG"/>
    <property type="match status" value="1"/>
</dbReference>
<keyword evidence="2" id="KW-0812">Transmembrane</keyword>
<sequence>MHTNVFSRPVRPAALLSVTALAIGVALAAGPASAVPAQENSGSTGKATAVAARADLNVSVKGVGNVPVKKSLNNLSAPGDAQQTLLTAEVNGVSKGQPTTLVKAEVAHSSVKADAHRSVGNVKLVGVRAFAAGLPAKPLLSADLLTATASCEAGKKPTAKAALADNVTVLGKPVTVKASGEQHVEVAGVGTVDLWLENATTTDSMGTATALRLKYAVSPAKLDVVKTSGEIVLAEATCTLPNGSASAGGGGSNGDGSNGDGSNGGGSNGDGSNGDGSNGGGSNGGGSNGDGSNGGGSNGGGSNGDGSGSGVGEGSSSDDRSSGESAGSRGDENADSAGSQVSTQTGEDGGNLAETGGNSATPVIAGVGGALVLGGAAAVYMVRRRRTTQNN</sequence>
<evidence type="ECO:0000256" key="3">
    <source>
        <dbReference type="SAM" id="SignalP"/>
    </source>
</evidence>
<keyword evidence="2" id="KW-0472">Membrane</keyword>
<evidence type="ECO:0000313" key="5">
    <source>
        <dbReference type="Proteomes" id="UP001550603"/>
    </source>
</evidence>
<gene>
    <name evidence="4" type="ORF">ABZ568_23235</name>
</gene>
<reference evidence="4 5" key="1">
    <citation type="submission" date="2024-06" db="EMBL/GenBank/DDBJ databases">
        <title>The Natural Products Discovery Center: Release of the First 8490 Sequenced Strains for Exploring Actinobacteria Biosynthetic Diversity.</title>
        <authorList>
            <person name="Kalkreuter E."/>
            <person name="Kautsar S.A."/>
            <person name="Yang D."/>
            <person name="Bader C.D."/>
            <person name="Teijaro C.N."/>
            <person name="Fluegel L."/>
            <person name="Davis C.M."/>
            <person name="Simpson J.R."/>
            <person name="Lauterbach L."/>
            <person name="Steele A.D."/>
            <person name="Gui C."/>
            <person name="Meng S."/>
            <person name="Li G."/>
            <person name="Viehrig K."/>
            <person name="Ye F."/>
            <person name="Su P."/>
            <person name="Kiefer A.F."/>
            <person name="Nichols A."/>
            <person name="Cepeda A.J."/>
            <person name="Yan W."/>
            <person name="Fan B."/>
            <person name="Jiang Y."/>
            <person name="Adhikari A."/>
            <person name="Zheng C.-J."/>
            <person name="Schuster L."/>
            <person name="Cowan T.M."/>
            <person name="Smanski M.J."/>
            <person name="Chevrette M.G."/>
            <person name="De Carvalho L.P.S."/>
            <person name="Shen B."/>
        </authorList>
    </citation>
    <scope>NUCLEOTIDE SEQUENCE [LARGE SCALE GENOMIC DNA]</scope>
    <source>
        <strain evidence="4 5">NPDC019583</strain>
    </source>
</reference>
<evidence type="ECO:0000313" key="4">
    <source>
        <dbReference type="EMBL" id="MEU2269267.1"/>
    </source>
</evidence>
<dbReference type="EMBL" id="JBEYBN010000034">
    <property type="protein sequence ID" value="MEU2269267.1"/>
    <property type="molecule type" value="Genomic_DNA"/>
</dbReference>
<dbReference type="NCBIfam" id="NF040603">
    <property type="entry name" value="choice_anch_P"/>
    <property type="match status" value="1"/>
</dbReference>
<dbReference type="Proteomes" id="UP001550603">
    <property type="component" value="Unassembled WGS sequence"/>
</dbReference>
<organism evidence="4 5">
    <name type="scientific">Streptomyces olindensis</name>
    <dbReference type="NCBI Taxonomy" id="358823"/>
    <lineage>
        <taxon>Bacteria</taxon>
        <taxon>Bacillati</taxon>
        <taxon>Actinomycetota</taxon>
        <taxon>Actinomycetes</taxon>
        <taxon>Kitasatosporales</taxon>
        <taxon>Streptomycetaceae</taxon>
        <taxon>Streptomyces</taxon>
    </lineage>
</organism>
<proteinExistence type="predicted"/>
<evidence type="ECO:0000256" key="2">
    <source>
        <dbReference type="SAM" id="Phobius"/>
    </source>
</evidence>